<dbReference type="PANTHER" id="PTHR30329">
    <property type="entry name" value="STATOR ELEMENT OF FLAGELLAR MOTOR COMPLEX"/>
    <property type="match status" value="1"/>
</dbReference>
<keyword evidence="7" id="KW-1185">Reference proteome</keyword>
<keyword evidence="3" id="KW-0998">Cell outer membrane</keyword>
<evidence type="ECO:0000256" key="2">
    <source>
        <dbReference type="ARBA" id="ARBA00023136"/>
    </source>
</evidence>
<dbReference type="PANTHER" id="PTHR30329:SF21">
    <property type="entry name" value="LIPOPROTEIN YIAD-RELATED"/>
    <property type="match status" value="1"/>
</dbReference>
<dbReference type="AlphaFoldDB" id="A0A4Q1BY88"/>
<comment type="caution">
    <text evidence="6">The sequence shown here is derived from an EMBL/GenBank/DDBJ whole genome shotgun (WGS) entry which is preliminary data.</text>
</comment>
<dbReference type="OrthoDB" id="9809364at2"/>
<dbReference type="InterPro" id="IPR050330">
    <property type="entry name" value="Bact_OuterMem_StrucFunc"/>
</dbReference>
<dbReference type="Proteomes" id="UP000289455">
    <property type="component" value="Unassembled WGS sequence"/>
</dbReference>
<comment type="subcellular location">
    <subcellularLocation>
        <location evidence="1">Cell outer membrane</location>
    </subcellularLocation>
</comment>
<reference evidence="6 7" key="1">
    <citation type="submission" date="2019-01" db="EMBL/GenBank/DDBJ databases">
        <title>Cytophagaceae bacterium strain CAR-16.</title>
        <authorList>
            <person name="Chen W.-M."/>
        </authorList>
    </citation>
    <scope>NUCLEOTIDE SEQUENCE [LARGE SCALE GENOMIC DNA]</scope>
    <source>
        <strain evidence="6 7">CAR-16</strain>
    </source>
</reference>
<dbReference type="Pfam" id="PF07676">
    <property type="entry name" value="PD40"/>
    <property type="match status" value="1"/>
</dbReference>
<evidence type="ECO:0000259" key="5">
    <source>
        <dbReference type="PROSITE" id="PS51123"/>
    </source>
</evidence>
<protein>
    <recommendedName>
        <fullName evidence="5">OmpA-like domain-containing protein</fullName>
    </recommendedName>
</protein>
<name>A0A4Q1BY88_9BACT</name>
<dbReference type="Gene3D" id="3.30.1330.60">
    <property type="entry name" value="OmpA-like domain"/>
    <property type="match status" value="1"/>
</dbReference>
<dbReference type="PRINTS" id="PR01021">
    <property type="entry name" value="OMPADOMAIN"/>
</dbReference>
<dbReference type="SUPFAM" id="SSF103088">
    <property type="entry name" value="OmpA-like"/>
    <property type="match status" value="1"/>
</dbReference>
<proteinExistence type="predicted"/>
<dbReference type="InterPro" id="IPR036737">
    <property type="entry name" value="OmpA-like_sf"/>
</dbReference>
<dbReference type="RefSeq" id="WP_129027619.1">
    <property type="nucleotide sequence ID" value="NZ_SDHY01000006.1"/>
</dbReference>
<evidence type="ECO:0000256" key="3">
    <source>
        <dbReference type="ARBA" id="ARBA00023237"/>
    </source>
</evidence>
<evidence type="ECO:0000313" key="6">
    <source>
        <dbReference type="EMBL" id="RXK47579.1"/>
    </source>
</evidence>
<feature type="domain" description="OmpA-like" evidence="5">
    <location>
        <begin position="301"/>
        <end position="416"/>
    </location>
</feature>
<sequence length="416" mass="47019">MLAAWLLSISTLTLSVDSLTSSPIPEINQQKAQYFPFYSAARKELYFTGRTSINSDEELHVATWDGNQFTSIQSLSSINQESNDGTACLSADGNTLIFSGCDYRNSFGACDLYESQWVNGAWTKPRNLGIQINSHDWEGQPSLSADGMKLYFTSDRPGGAGKRDIWMSEKDEQGRWKIAQNLGTKINSSSDEQGPYWYDENEILIFSSDKKGGKGGLDFYQSRLENGQWVEAKNLSEVNSATNEAGICRGIHPNEFFISRNQPGNSIEEAIHRILIPPSYWLAKINPPKIDLVVQEIKPVKIQFQEVSFDDIQFANNQWKIPMPIPQSLEKLIHYLQENPNQKIEIRGHTDEIGLAKSNQLLSEKRANAIKTYLIQQGISSSRIQTKGMSFLRPKVARNQAEARKFNRRIEIILIE</sequence>
<dbReference type="Gene3D" id="2.120.10.30">
    <property type="entry name" value="TolB, C-terminal domain"/>
    <property type="match status" value="1"/>
</dbReference>
<dbReference type="PROSITE" id="PS51123">
    <property type="entry name" value="OMPA_2"/>
    <property type="match status" value="1"/>
</dbReference>
<dbReference type="EMBL" id="SDHY01000006">
    <property type="protein sequence ID" value="RXK47579.1"/>
    <property type="molecule type" value="Genomic_DNA"/>
</dbReference>
<dbReference type="Pfam" id="PF00691">
    <property type="entry name" value="OmpA"/>
    <property type="match status" value="1"/>
</dbReference>
<evidence type="ECO:0000256" key="1">
    <source>
        <dbReference type="ARBA" id="ARBA00004442"/>
    </source>
</evidence>
<keyword evidence="2 4" id="KW-0472">Membrane</keyword>
<dbReference type="SUPFAM" id="SSF82171">
    <property type="entry name" value="DPP6 N-terminal domain-like"/>
    <property type="match status" value="1"/>
</dbReference>
<dbReference type="InterPro" id="IPR011659">
    <property type="entry name" value="WD40"/>
</dbReference>
<dbReference type="InterPro" id="IPR006664">
    <property type="entry name" value="OMP_bac"/>
</dbReference>
<dbReference type="CDD" id="cd07185">
    <property type="entry name" value="OmpA_C-like"/>
    <property type="match status" value="1"/>
</dbReference>
<dbReference type="InterPro" id="IPR011042">
    <property type="entry name" value="6-blade_b-propeller_TolB-like"/>
</dbReference>
<gene>
    <name evidence="6" type="ORF">ESB04_10085</name>
</gene>
<dbReference type="InterPro" id="IPR006665">
    <property type="entry name" value="OmpA-like"/>
</dbReference>
<accession>A0A4Q1BY88</accession>
<organism evidence="6 7">
    <name type="scientific">Aquirufa rosea</name>
    <dbReference type="NCBI Taxonomy" id="2509241"/>
    <lineage>
        <taxon>Bacteria</taxon>
        <taxon>Pseudomonadati</taxon>
        <taxon>Bacteroidota</taxon>
        <taxon>Cytophagia</taxon>
        <taxon>Cytophagales</taxon>
        <taxon>Flectobacillaceae</taxon>
        <taxon>Aquirufa</taxon>
    </lineage>
</organism>
<evidence type="ECO:0000256" key="4">
    <source>
        <dbReference type="PROSITE-ProRule" id="PRU00473"/>
    </source>
</evidence>
<dbReference type="GO" id="GO:0009279">
    <property type="term" value="C:cell outer membrane"/>
    <property type="evidence" value="ECO:0007669"/>
    <property type="project" value="UniProtKB-SubCell"/>
</dbReference>
<evidence type="ECO:0000313" key="7">
    <source>
        <dbReference type="Proteomes" id="UP000289455"/>
    </source>
</evidence>